<feature type="transmembrane region" description="Helical" evidence="1">
    <location>
        <begin position="146"/>
        <end position="168"/>
    </location>
</feature>
<comment type="caution">
    <text evidence="2">The sequence shown here is derived from an EMBL/GenBank/DDBJ whole genome shotgun (WGS) entry which is preliminary data.</text>
</comment>
<name>A0ABP1R7R2_9HEXA</name>
<keyword evidence="1" id="KW-1133">Transmembrane helix</keyword>
<organism evidence="2 3">
    <name type="scientific">Orchesella dallaii</name>
    <dbReference type="NCBI Taxonomy" id="48710"/>
    <lineage>
        <taxon>Eukaryota</taxon>
        <taxon>Metazoa</taxon>
        <taxon>Ecdysozoa</taxon>
        <taxon>Arthropoda</taxon>
        <taxon>Hexapoda</taxon>
        <taxon>Collembola</taxon>
        <taxon>Entomobryomorpha</taxon>
        <taxon>Entomobryoidea</taxon>
        <taxon>Orchesellidae</taxon>
        <taxon>Orchesellinae</taxon>
        <taxon>Orchesella</taxon>
    </lineage>
</organism>
<keyword evidence="3" id="KW-1185">Reference proteome</keyword>
<feature type="transmembrane region" description="Helical" evidence="1">
    <location>
        <begin position="12"/>
        <end position="35"/>
    </location>
</feature>
<keyword evidence="1" id="KW-0472">Membrane</keyword>
<accession>A0ABP1R7R2</accession>
<reference evidence="2 3" key="1">
    <citation type="submission" date="2024-08" db="EMBL/GenBank/DDBJ databases">
        <authorList>
            <person name="Cucini C."/>
            <person name="Frati F."/>
        </authorList>
    </citation>
    <scope>NUCLEOTIDE SEQUENCE [LARGE SCALE GENOMIC DNA]</scope>
</reference>
<dbReference type="EMBL" id="CAXLJM020000057">
    <property type="protein sequence ID" value="CAL8118471.1"/>
    <property type="molecule type" value="Genomic_DNA"/>
</dbReference>
<feature type="transmembrane region" description="Helical" evidence="1">
    <location>
        <begin position="81"/>
        <end position="104"/>
    </location>
</feature>
<protein>
    <submittedName>
        <fullName evidence="2">Uncharacterized protein</fullName>
    </submittedName>
</protein>
<evidence type="ECO:0000313" key="3">
    <source>
        <dbReference type="Proteomes" id="UP001642540"/>
    </source>
</evidence>
<evidence type="ECO:0000313" key="2">
    <source>
        <dbReference type="EMBL" id="CAL8118471.1"/>
    </source>
</evidence>
<keyword evidence="1" id="KW-0812">Transmembrane</keyword>
<sequence>MALSPCCCISSKTGAIIIGTIKIIFGVLGIVYVLFSYAGMSSIQTLQDPVLKEQLMQELRKAFKAQPAYEHLNDEEIFSMMYIYLTFVLVACIIELVLASILVHGVRKEHPRLLQIYLISHAVLICMSLVATIFTAIINTQMLMDYILLTSITYIVCLYYYAVVYCAYVEVRNNVLQRQNPAVKYEA</sequence>
<feature type="transmembrane region" description="Helical" evidence="1">
    <location>
        <begin position="116"/>
        <end position="140"/>
    </location>
</feature>
<evidence type="ECO:0000256" key="1">
    <source>
        <dbReference type="SAM" id="Phobius"/>
    </source>
</evidence>
<gene>
    <name evidence="2" type="ORF">ODALV1_LOCUS18149</name>
</gene>
<dbReference type="Proteomes" id="UP001642540">
    <property type="component" value="Unassembled WGS sequence"/>
</dbReference>
<proteinExistence type="predicted"/>